<feature type="signal peptide" evidence="5">
    <location>
        <begin position="1"/>
        <end position="18"/>
    </location>
</feature>
<dbReference type="PROSITE" id="PS00523">
    <property type="entry name" value="SULFATASE_1"/>
    <property type="match status" value="1"/>
</dbReference>
<dbReference type="EMBL" id="SHBP01000011">
    <property type="protein sequence ID" value="RZO19486.1"/>
    <property type="molecule type" value="Genomic_DNA"/>
</dbReference>
<evidence type="ECO:0000256" key="1">
    <source>
        <dbReference type="ARBA" id="ARBA00008779"/>
    </source>
</evidence>
<evidence type="ECO:0000313" key="7">
    <source>
        <dbReference type="EMBL" id="RZO19486.1"/>
    </source>
</evidence>
<evidence type="ECO:0000256" key="4">
    <source>
        <dbReference type="ARBA" id="ARBA00022837"/>
    </source>
</evidence>
<feature type="chain" id="PRO_5022128932" description="Sulfatase N-terminal domain-containing protein" evidence="5">
    <location>
        <begin position="19"/>
        <end position="433"/>
    </location>
</feature>
<dbReference type="Gene3D" id="3.40.720.10">
    <property type="entry name" value="Alkaline Phosphatase, subunit A"/>
    <property type="match status" value="1"/>
</dbReference>
<dbReference type="Pfam" id="PF00884">
    <property type="entry name" value="Sulfatase"/>
    <property type="match status" value="1"/>
</dbReference>
<evidence type="ECO:0000256" key="3">
    <source>
        <dbReference type="ARBA" id="ARBA00022801"/>
    </source>
</evidence>
<accession>A0A520ME31</accession>
<keyword evidence="2" id="KW-0479">Metal-binding</keyword>
<dbReference type="InterPro" id="IPR000917">
    <property type="entry name" value="Sulfatase_N"/>
</dbReference>
<keyword evidence="4" id="KW-0106">Calcium</keyword>
<name>A0A520ME31_9GAMM</name>
<sequence>MKSFYAVLMALYSAFCLADAPSEKPNIVLIVADHMGASDIGVYGAKDIETPSLDALAAQGARYTNYYAAAPTCGPSRAAMMTGKYPARIGFEDNIDLGTGLSSSIPTLPKLLKRKGYKSGLFGKWHLGDSEDMHPLAHGFDEYFGYNNWSINYYTHRDDSGEESLTHNRSIIERDGYLTDILTDESIRFMEQNRDDPFFLYLSYNTALPPYLGPDLPPEKWDAEFNIDTATRADYIAMVEAMDAGIGRLIKALSDLGLAEDTLVLFTYDHNGRHLARNAPFSGGFATLNEGGVRVPLIIRWPGKLSAGKTQLRSAIGMDITATVLNAAGVESESLNLDGRDLLQDQKPNEQRAFFWRIKLGDFGQAAVRRDNWKLLVHRFVTFSRPTVYLYDLDSDPGESIDLYHQHQGLADQMYRELIEWEASVAQSDPPGS</sequence>
<evidence type="ECO:0000313" key="8">
    <source>
        <dbReference type="Proteomes" id="UP000315889"/>
    </source>
</evidence>
<evidence type="ECO:0000259" key="6">
    <source>
        <dbReference type="Pfam" id="PF00884"/>
    </source>
</evidence>
<dbReference type="Gene3D" id="3.30.1120.10">
    <property type="match status" value="1"/>
</dbReference>
<evidence type="ECO:0000256" key="5">
    <source>
        <dbReference type="SAM" id="SignalP"/>
    </source>
</evidence>
<keyword evidence="5" id="KW-0732">Signal</keyword>
<dbReference type="InterPro" id="IPR050738">
    <property type="entry name" value="Sulfatase"/>
</dbReference>
<dbReference type="GO" id="GO:0004065">
    <property type="term" value="F:arylsulfatase activity"/>
    <property type="evidence" value="ECO:0007669"/>
    <property type="project" value="TreeGrafter"/>
</dbReference>
<dbReference type="InterPro" id="IPR024607">
    <property type="entry name" value="Sulfatase_CS"/>
</dbReference>
<dbReference type="PANTHER" id="PTHR42693">
    <property type="entry name" value="ARYLSULFATASE FAMILY MEMBER"/>
    <property type="match status" value="1"/>
</dbReference>
<organism evidence="7 8">
    <name type="scientific">SAR92 clade bacterium</name>
    <dbReference type="NCBI Taxonomy" id="2315479"/>
    <lineage>
        <taxon>Bacteria</taxon>
        <taxon>Pseudomonadati</taxon>
        <taxon>Pseudomonadota</taxon>
        <taxon>Gammaproteobacteria</taxon>
        <taxon>Cellvibrionales</taxon>
        <taxon>Porticoccaceae</taxon>
        <taxon>SAR92 clade</taxon>
    </lineage>
</organism>
<dbReference type="Proteomes" id="UP000315889">
    <property type="component" value="Unassembled WGS sequence"/>
</dbReference>
<reference evidence="7 8" key="1">
    <citation type="submission" date="2019-02" db="EMBL/GenBank/DDBJ databases">
        <title>Prokaryotic population dynamics and viral predation in marine succession experiment using metagenomics: the confinement effect.</title>
        <authorList>
            <person name="Haro-Moreno J.M."/>
            <person name="Rodriguez-Valera F."/>
            <person name="Lopez-Perez M."/>
        </authorList>
    </citation>
    <scope>NUCLEOTIDE SEQUENCE [LARGE SCALE GENOMIC DNA]</scope>
    <source>
        <strain evidence="7">MED-G170</strain>
    </source>
</reference>
<gene>
    <name evidence="7" type="ORF">EVB03_07830</name>
</gene>
<keyword evidence="3" id="KW-0378">Hydrolase</keyword>
<evidence type="ECO:0000256" key="2">
    <source>
        <dbReference type="ARBA" id="ARBA00022723"/>
    </source>
</evidence>
<dbReference type="GO" id="GO:0046872">
    <property type="term" value="F:metal ion binding"/>
    <property type="evidence" value="ECO:0007669"/>
    <property type="project" value="UniProtKB-KW"/>
</dbReference>
<dbReference type="PANTHER" id="PTHR42693:SF53">
    <property type="entry name" value="ENDO-4-O-SULFATASE"/>
    <property type="match status" value="1"/>
</dbReference>
<dbReference type="InterPro" id="IPR017850">
    <property type="entry name" value="Alkaline_phosphatase_core_sf"/>
</dbReference>
<comment type="caution">
    <text evidence="7">The sequence shown here is derived from an EMBL/GenBank/DDBJ whole genome shotgun (WGS) entry which is preliminary data.</text>
</comment>
<protein>
    <recommendedName>
        <fullName evidence="6">Sulfatase N-terminal domain-containing protein</fullName>
    </recommendedName>
</protein>
<proteinExistence type="inferred from homology"/>
<feature type="domain" description="Sulfatase N-terminal" evidence="6">
    <location>
        <begin position="25"/>
        <end position="330"/>
    </location>
</feature>
<dbReference type="AlphaFoldDB" id="A0A520ME31"/>
<comment type="similarity">
    <text evidence="1">Belongs to the sulfatase family.</text>
</comment>
<dbReference type="SUPFAM" id="SSF53649">
    <property type="entry name" value="Alkaline phosphatase-like"/>
    <property type="match status" value="1"/>
</dbReference>